<organism evidence="2 3">
    <name type="scientific">Hebeloma cylindrosporum</name>
    <dbReference type="NCBI Taxonomy" id="76867"/>
    <lineage>
        <taxon>Eukaryota</taxon>
        <taxon>Fungi</taxon>
        <taxon>Dikarya</taxon>
        <taxon>Basidiomycota</taxon>
        <taxon>Agaricomycotina</taxon>
        <taxon>Agaricomycetes</taxon>
        <taxon>Agaricomycetidae</taxon>
        <taxon>Agaricales</taxon>
        <taxon>Agaricineae</taxon>
        <taxon>Hymenogastraceae</taxon>
        <taxon>Hebeloma</taxon>
    </lineage>
</organism>
<protein>
    <submittedName>
        <fullName evidence="2">Uncharacterized protein</fullName>
    </submittedName>
</protein>
<gene>
    <name evidence="2" type="ORF">M413DRAFT_442309</name>
</gene>
<dbReference type="Proteomes" id="UP000053424">
    <property type="component" value="Unassembled WGS sequence"/>
</dbReference>
<evidence type="ECO:0000313" key="3">
    <source>
        <dbReference type="Proteomes" id="UP000053424"/>
    </source>
</evidence>
<dbReference type="OrthoDB" id="2269034at2759"/>
<reference evidence="3" key="2">
    <citation type="submission" date="2015-01" db="EMBL/GenBank/DDBJ databases">
        <title>Evolutionary Origins and Diversification of the Mycorrhizal Mutualists.</title>
        <authorList>
            <consortium name="DOE Joint Genome Institute"/>
            <consortium name="Mycorrhizal Genomics Consortium"/>
            <person name="Kohler A."/>
            <person name="Kuo A."/>
            <person name="Nagy L.G."/>
            <person name="Floudas D."/>
            <person name="Copeland A."/>
            <person name="Barry K.W."/>
            <person name="Cichocki N."/>
            <person name="Veneault-Fourrey C."/>
            <person name="LaButti K."/>
            <person name="Lindquist E.A."/>
            <person name="Lipzen A."/>
            <person name="Lundell T."/>
            <person name="Morin E."/>
            <person name="Murat C."/>
            <person name="Riley R."/>
            <person name="Ohm R."/>
            <person name="Sun H."/>
            <person name="Tunlid A."/>
            <person name="Henrissat B."/>
            <person name="Grigoriev I.V."/>
            <person name="Hibbett D.S."/>
            <person name="Martin F."/>
        </authorList>
    </citation>
    <scope>NUCLEOTIDE SEQUENCE [LARGE SCALE GENOMIC DNA]</scope>
    <source>
        <strain evidence="3">h7</strain>
    </source>
</reference>
<accession>A0A0C3CNL6</accession>
<sequence>MTWQCMRCTRDTKILRPARCSALDGLKNPCSACTEDIELEKELESLEIQVEKIRTRRRALRTVMNQNHDPFIHKFPPEIASLIFIQYAPPGSPFFDGSETSTPLYLGAVCQKWRQLAWRTPQLWSWLVVKFRPYTSQLLAEHLERSASLPLTIGLCPDAKEEIGDNVYLEAINILNKHSSRWRVLHCAIPAYHFHHLCGSPEGNILRRLVLRALTESNRDRDPSTIPQFSMKCKPSPTHLTLAKHRLANVDITWNYLTAAEIEDISVDECFELMRRAPLLKVLRFIGIIWSSGIFPIPTTRIVLPHLKWLAIWKISDEIVGEILDSICAPSLKHWNVHIQGRFPSLISKMVSFINHSSFSLVAFQVSGNVDFYDRVHEVLDHLPSLKLLTLRFRFHRRQTLTDELLHRLCTSNDSSPFLPHPKILEFDPQFTFPWESLLQIFSSFTRRFLRVKINQEERPRILGETAEKLLELIDEGFNLTISREGVDILEERRRILEKPVE</sequence>
<feature type="coiled-coil region" evidence="1">
    <location>
        <begin position="36"/>
        <end position="63"/>
    </location>
</feature>
<keyword evidence="1" id="KW-0175">Coiled coil</keyword>
<dbReference type="HOGENOM" id="CLU_018544_14_1_1"/>
<keyword evidence="3" id="KW-1185">Reference proteome</keyword>
<dbReference type="AlphaFoldDB" id="A0A0C3CNL6"/>
<evidence type="ECO:0000256" key="1">
    <source>
        <dbReference type="SAM" id="Coils"/>
    </source>
</evidence>
<evidence type="ECO:0000313" key="2">
    <source>
        <dbReference type="EMBL" id="KIM45659.1"/>
    </source>
</evidence>
<name>A0A0C3CNL6_HEBCY</name>
<reference evidence="2 3" key="1">
    <citation type="submission" date="2014-04" db="EMBL/GenBank/DDBJ databases">
        <authorList>
            <consortium name="DOE Joint Genome Institute"/>
            <person name="Kuo A."/>
            <person name="Gay G."/>
            <person name="Dore J."/>
            <person name="Kohler A."/>
            <person name="Nagy L.G."/>
            <person name="Floudas D."/>
            <person name="Copeland A."/>
            <person name="Barry K.W."/>
            <person name="Cichocki N."/>
            <person name="Veneault-Fourrey C."/>
            <person name="LaButti K."/>
            <person name="Lindquist E.A."/>
            <person name="Lipzen A."/>
            <person name="Lundell T."/>
            <person name="Morin E."/>
            <person name="Murat C."/>
            <person name="Sun H."/>
            <person name="Tunlid A."/>
            <person name="Henrissat B."/>
            <person name="Grigoriev I.V."/>
            <person name="Hibbett D.S."/>
            <person name="Martin F."/>
            <person name="Nordberg H.P."/>
            <person name="Cantor M.N."/>
            <person name="Hua S.X."/>
        </authorList>
    </citation>
    <scope>NUCLEOTIDE SEQUENCE [LARGE SCALE GENOMIC DNA]</scope>
    <source>
        <strain evidence="3">h7</strain>
    </source>
</reference>
<dbReference type="EMBL" id="KN831772">
    <property type="protein sequence ID" value="KIM45659.1"/>
    <property type="molecule type" value="Genomic_DNA"/>
</dbReference>
<proteinExistence type="predicted"/>